<evidence type="ECO:0000313" key="2">
    <source>
        <dbReference type="Proteomes" id="UP000501421"/>
    </source>
</evidence>
<accession>A0A679FS49</accession>
<reference evidence="2" key="1">
    <citation type="journal article" date="2020" name="Microbiol. Resour. Announc.">
        <title>Complete Genome Sequence of Geobacillus sp. Strain E55-1, Isolated from Mine Geyser in Japan.</title>
        <authorList>
            <person name="Miyazaki K."/>
            <person name="Hase E."/>
            <person name="Tokito N."/>
        </authorList>
    </citation>
    <scope>NUCLEOTIDE SEQUENCE [LARGE SCALE GENOMIC DNA]</scope>
    <source>
        <strain evidence="2">E55-1</strain>
        <plasmid evidence="2">pGspE55-1</plasmid>
    </source>
</reference>
<keyword evidence="1" id="KW-0614">Plasmid</keyword>
<dbReference type="AlphaFoldDB" id="A0A679FS49"/>
<organism evidence="1 2">
    <name type="scientific">Geobacillus subterraneus</name>
    <dbReference type="NCBI Taxonomy" id="129338"/>
    <lineage>
        <taxon>Bacteria</taxon>
        <taxon>Bacillati</taxon>
        <taxon>Bacillota</taxon>
        <taxon>Bacilli</taxon>
        <taxon>Bacillales</taxon>
        <taxon>Anoxybacillaceae</taxon>
        <taxon>Geobacillus</taxon>
    </lineage>
</organism>
<proteinExistence type="predicted"/>
<geneLocation type="plasmid" evidence="1 2">
    <name>pGspE55-1</name>
</geneLocation>
<dbReference type="RefSeq" id="WP_172418941.1">
    <property type="nucleotide sequence ID" value="NZ_AP022558.1"/>
</dbReference>
<name>A0A679FS49_9BACL</name>
<dbReference type="Proteomes" id="UP000501421">
    <property type="component" value="Plasmid pGspE55-1"/>
</dbReference>
<sequence>MERLNLLGMELLEYKKELMNDVYNELVKKSLRLAVEQMATHRVIDANTFEMIQDPSVSAEEFRTYLLTKKPFVKTEEEIFLEFEQIRQQFETLLEREDVKTESVVKKELILATKSFVVDEAFVLEYFRVDEADLFKLMKRKGFVEKFAALRLRAIFEGFLEQLDHSDWIRTDASLVYFDKDQSNYAIDLFFELPIEEMEKLDRQKEAAAFIEQSLFQAEAYYEERVKP</sequence>
<gene>
    <name evidence="1" type="ORF">GsuE55_38060</name>
</gene>
<protein>
    <submittedName>
        <fullName evidence="1">Uncharacterized protein</fullName>
    </submittedName>
</protein>
<evidence type="ECO:0000313" key="1">
    <source>
        <dbReference type="EMBL" id="BBW98973.1"/>
    </source>
</evidence>
<keyword evidence="2" id="KW-1185">Reference proteome</keyword>
<dbReference type="EMBL" id="AP022558">
    <property type="protein sequence ID" value="BBW98973.1"/>
    <property type="molecule type" value="Genomic_DNA"/>
</dbReference>